<dbReference type="InterPro" id="IPR006148">
    <property type="entry name" value="Glc/Gal-6P_isomerase"/>
</dbReference>
<dbReference type="InterPro" id="IPR037171">
    <property type="entry name" value="NagB/RpiA_transferase-like"/>
</dbReference>
<evidence type="ECO:0000256" key="1">
    <source>
        <dbReference type="ARBA" id="ARBA00023277"/>
    </source>
</evidence>
<reference evidence="3 4" key="1">
    <citation type="submission" date="2024-03" db="EMBL/GenBank/DDBJ databases">
        <title>Human intestinal bacterial collection.</title>
        <authorList>
            <person name="Pauvert C."/>
            <person name="Hitch T.C.A."/>
            <person name="Clavel T."/>
        </authorList>
    </citation>
    <scope>NUCLEOTIDE SEQUENCE [LARGE SCALE GENOMIC DNA]</scope>
    <source>
        <strain evidence="3 4">CLA-AP-H34</strain>
    </source>
</reference>
<feature type="domain" description="Glucosamine/galactosamine-6-phosphate isomerase" evidence="2">
    <location>
        <begin position="18"/>
        <end position="238"/>
    </location>
</feature>
<gene>
    <name evidence="3" type="ORF">WMO45_12395</name>
</gene>
<dbReference type="SUPFAM" id="SSF100950">
    <property type="entry name" value="NagB/RpiA/CoA transferase-like"/>
    <property type="match status" value="1"/>
</dbReference>
<keyword evidence="1" id="KW-0119">Carbohydrate metabolism</keyword>
<dbReference type="RefSeq" id="WP_349141114.1">
    <property type="nucleotide sequence ID" value="NZ_JBBMFT010000011.1"/>
</dbReference>
<dbReference type="Proteomes" id="UP001440599">
    <property type="component" value="Unassembled WGS sequence"/>
</dbReference>
<dbReference type="CDD" id="cd01399">
    <property type="entry name" value="GlcN6P_deaminase"/>
    <property type="match status" value="1"/>
</dbReference>
<dbReference type="PANTHER" id="PTHR11280:SF6">
    <property type="entry name" value="GLUCOSAMINE-6-PHOSPHATE ISOMERASE NAGB"/>
    <property type="match status" value="1"/>
</dbReference>
<evidence type="ECO:0000259" key="2">
    <source>
        <dbReference type="Pfam" id="PF01182"/>
    </source>
</evidence>
<protein>
    <submittedName>
        <fullName evidence="3">Glucosamine-6-phosphate deaminase</fullName>
    </submittedName>
</protein>
<dbReference type="Gene3D" id="3.40.50.1360">
    <property type="match status" value="1"/>
</dbReference>
<keyword evidence="4" id="KW-1185">Reference proteome</keyword>
<evidence type="ECO:0000313" key="3">
    <source>
        <dbReference type="EMBL" id="MEQ2457318.1"/>
    </source>
</evidence>
<sequence>MMVHSQKAPCLTVSCQPDRAEMGRAAAGLVHDRLLWLLGQQEQVNMLFAAAPSQNEFLDALCSFSDVPWQRVNALHMDEYIGLPRQAPQRFGQFLRRAVFDRLPFRTVHYLDGDAPDPEAECARYAALLEQYPLDIACTGIGENGHIAFNDPAVADFHDPKAVKQVALDERCRMQQVHDGCFATLEAVPRHAFTLTVPAILRSGFIVCVVPGRAKAQAVRETLYGPVSEACPASILRTHPQAHLYLEPESAALL</sequence>
<proteinExistence type="predicted"/>
<evidence type="ECO:0000313" key="4">
    <source>
        <dbReference type="Proteomes" id="UP001440599"/>
    </source>
</evidence>
<dbReference type="EMBL" id="JBBMFT010000011">
    <property type="protein sequence ID" value="MEQ2457318.1"/>
    <property type="molecule type" value="Genomic_DNA"/>
</dbReference>
<dbReference type="Pfam" id="PF01182">
    <property type="entry name" value="Glucosamine_iso"/>
    <property type="match status" value="1"/>
</dbReference>
<dbReference type="InterPro" id="IPR004547">
    <property type="entry name" value="Glucosamine6P_isomerase"/>
</dbReference>
<organism evidence="3 4">
    <name type="scientific">Flavonifractor hominis</name>
    <dbReference type="NCBI Taxonomy" id="3133178"/>
    <lineage>
        <taxon>Bacteria</taxon>
        <taxon>Bacillati</taxon>
        <taxon>Bacillota</taxon>
        <taxon>Clostridia</taxon>
        <taxon>Eubacteriales</taxon>
        <taxon>Oscillospiraceae</taxon>
        <taxon>Flavonifractor</taxon>
    </lineage>
</organism>
<name>A0ABV1ERU4_9FIRM</name>
<comment type="caution">
    <text evidence="3">The sequence shown here is derived from an EMBL/GenBank/DDBJ whole genome shotgun (WGS) entry which is preliminary data.</text>
</comment>
<accession>A0ABV1ERU4</accession>
<dbReference type="PANTHER" id="PTHR11280">
    <property type="entry name" value="GLUCOSAMINE-6-PHOSPHATE ISOMERASE"/>
    <property type="match status" value="1"/>
</dbReference>